<protein>
    <submittedName>
        <fullName evidence="1">Uncharacterized protein</fullName>
    </submittedName>
</protein>
<reference evidence="1 2" key="1">
    <citation type="submission" date="2021-05" db="EMBL/GenBank/DDBJ databases">
        <authorList>
            <person name="Canfield G.S."/>
            <person name="Duerkop B.A."/>
        </authorList>
    </citation>
    <scope>NUCLEOTIDE SEQUENCE [LARGE SCALE GENOMIC DNA]</scope>
</reference>
<dbReference type="EMBL" id="MZ147816">
    <property type="protein sequence ID" value="QVW54532.1"/>
    <property type="molecule type" value="Genomic_DNA"/>
</dbReference>
<name>A0A8E7L2L8_9CAUD</name>
<sequence length="106" mass="12126">MDNHTKYDFVLDQRLEQLVNEPELTTVELITLNDQELNAEIEFVSYSVVTCIGDEVKQYSMSRPGNVQDVLDEFSHVGLKLIKKTETTMPKTGIVMNTREFVKGDN</sequence>
<accession>A0A8E7L2L8</accession>
<gene>
    <name evidence="1" type="ORF">p113_110</name>
</gene>
<evidence type="ECO:0000313" key="2">
    <source>
        <dbReference type="Proteomes" id="UP000677423"/>
    </source>
</evidence>
<keyword evidence="2" id="KW-1185">Reference proteome</keyword>
<dbReference type="Proteomes" id="UP000677423">
    <property type="component" value="Segment"/>
</dbReference>
<evidence type="ECO:0000313" key="1">
    <source>
        <dbReference type="EMBL" id="QVW54532.1"/>
    </source>
</evidence>
<organism evidence="1 2">
    <name type="scientific">Enterococcus phage 113</name>
    <dbReference type="NCBI Taxonomy" id="2835638"/>
    <lineage>
        <taxon>Viruses</taxon>
        <taxon>Duplodnaviria</taxon>
        <taxon>Heunggongvirae</taxon>
        <taxon>Uroviricota</taxon>
        <taxon>Caudoviricetes</taxon>
        <taxon>Herelleviridae</taxon>
        <taxon>Brockvirinae</taxon>
        <taxon>Schiekvirus</taxon>
        <taxon>Schiekvirus sv113</taxon>
    </lineage>
</organism>
<proteinExistence type="predicted"/>